<protein>
    <submittedName>
        <fullName evidence="1">Uncharacterized protein</fullName>
    </submittedName>
</protein>
<proteinExistence type="predicted"/>
<sequence length="58" mass="6353">MRDFSCGIGGQIATPSLRWSSTKDMLPVTVRSWLATKACLSSGAPQRSQRCRPTKVEV</sequence>
<evidence type="ECO:0000313" key="1">
    <source>
        <dbReference type="EMBL" id="JAD57938.1"/>
    </source>
</evidence>
<reference evidence="1" key="2">
    <citation type="journal article" date="2015" name="Data Brief">
        <title>Shoot transcriptome of the giant reed, Arundo donax.</title>
        <authorList>
            <person name="Barrero R.A."/>
            <person name="Guerrero F.D."/>
            <person name="Moolhuijzen P."/>
            <person name="Goolsby J.A."/>
            <person name="Tidwell J."/>
            <person name="Bellgard S.E."/>
            <person name="Bellgard M.I."/>
        </authorList>
    </citation>
    <scope>NUCLEOTIDE SEQUENCE</scope>
    <source>
        <tissue evidence="1">Shoot tissue taken approximately 20 cm above the soil surface</tissue>
    </source>
</reference>
<name>A0A0A9B704_ARUDO</name>
<dbReference type="AlphaFoldDB" id="A0A0A9B704"/>
<reference evidence="1" key="1">
    <citation type="submission" date="2014-09" db="EMBL/GenBank/DDBJ databases">
        <authorList>
            <person name="Magalhaes I.L.F."/>
            <person name="Oliveira U."/>
            <person name="Santos F.R."/>
            <person name="Vidigal T.H.D.A."/>
            <person name="Brescovit A.D."/>
            <person name="Santos A.J."/>
        </authorList>
    </citation>
    <scope>NUCLEOTIDE SEQUENCE</scope>
    <source>
        <tissue evidence="1">Shoot tissue taken approximately 20 cm above the soil surface</tissue>
    </source>
</reference>
<accession>A0A0A9B704</accession>
<dbReference type="EMBL" id="GBRH01239957">
    <property type="protein sequence ID" value="JAD57938.1"/>
    <property type="molecule type" value="Transcribed_RNA"/>
</dbReference>
<organism evidence="1">
    <name type="scientific">Arundo donax</name>
    <name type="common">Giant reed</name>
    <name type="synonym">Donax arundinaceus</name>
    <dbReference type="NCBI Taxonomy" id="35708"/>
    <lineage>
        <taxon>Eukaryota</taxon>
        <taxon>Viridiplantae</taxon>
        <taxon>Streptophyta</taxon>
        <taxon>Embryophyta</taxon>
        <taxon>Tracheophyta</taxon>
        <taxon>Spermatophyta</taxon>
        <taxon>Magnoliopsida</taxon>
        <taxon>Liliopsida</taxon>
        <taxon>Poales</taxon>
        <taxon>Poaceae</taxon>
        <taxon>PACMAD clade</taxon>
        <taxon>Arundinoideae</taxon>
        <taxon>Arundineae</taxon>
        <taxon>Arundo</taxon>
    </lineage>
</organism>